<dbReference type="InterPro" id="IPR016181">
    <property type="entry name" value="Acyl_CoA_acyltransferase"/>
</dbReference>
<dbReference type="CDD" id="cd04301">
    <property type="entry name" value="NAT_SF"/>
    <property type="match status" value="1"/>
</dbReference>
<feature type="domain" description="N-acetyltransferase" evidence="2">
    <location>
        <begin position="1"/>
        <end position="163"/>
    </location>
</feature>
<comment type="caution">
    <text evidence="3">The sequence shown here is derived from an EMBL/GenBank/DDBJ whole genome shotgun (WGS) entry which is preliminary data.</text>
</comment>
<accession>A0A4R2BJN3</accession>
<evidence type="ECO:0000313" key="3">
    <source>
        <dbReference type="EMBL" id="TCN26184.1"/>
    </source>
</evidence>
<dbReference type="InterPro" id="IPR000182">
    <property type="entry name" value="GNAT_dom"/>
</dbReference>
<proteinExistence type="predicted"/>
<dbReference type="GO" id="GO:0008080">
    <property type="term" value="F:N-acetyltransferase activity"/>
    <property type="evidence" value="ECO:0007669"/>
    <property type="project" value="InterPro"/>
</dbReference>
<organism evidence="3 4">
    <name type="scientific">Mesobacillus foraminis</name>
    <dbReference type="NCBI Taxonomy" id="279826"/>
    <lineage>
        <taxon>Bacteria</taxon>
        <taxon>Bacillati</taxon>
        <taxon>Bacillota</taxon>
        <taxon>Bacilli</taxon>
        <taxon>Bacillales</taxon>
        <taxon>Bacillaceae</taxon>
        <taxon>Mesobacillus</taxon>
    </lineage>
</organism>
<dbReference type="Proteomes" id="UP000295689">
    <property type="component" value="Unassembled WGS sequence"/>
</dbReference>
<gene>
    <name evidence="3" type="ORF">EV146_104294</name>
</gene>
<evidence type="ECO:0000259" key="2">
    <source>
        <dbReference type="PROSITE" id="PS51186"/>
    </source>
</evidence>
<dbReference type="RefSeq" id="WP_258236045.1">
    <property type="nucleotide sequence ID" value="NZ_JABUHM010000015.1"/>
</dbReference>
<reference evidence="3 4" key="1">
    <citation type="journal article" date="2015" name="Stand. Genomic Sci.">
        <title>Genomic Encyclopedia of Bacterial and Archaeal Type Strains, Phase III: the genomes of soil and plant-associated and newly described type strains.</title>
        <authorList>
            <person name="Whitman W.B."/>
            <person name="Woyke T."/>
            <person name="Klenk H.P."/>
            <person name="Zhou Y."/>
            <person name="Lilburn T.G."/>
            <person name="Beck B.J."/>
            <person name="De Vos P."/>
            <person name="Vandamme P."/>
            <person name="Eisen J.A."/>
            <person name="Garrity G."/>
            <person name="Hugenholtz P."/>
            <person name="Kyrpides N.C."/>
        </authorList>
    </citation>
    <scope>NUCLEOTIDE SEQUENCE [LARGE SCALE GENOMIC DNA]</scope>
    <source>
        <strain evidence="3 4">CV53</strain>
    </source>
</reference>
<dbReference type="InterPro" id="IPR050769">
    <property type="entry name" value="NAT_camello-type"/>
</dbReference>
<dbReference type="PROSITE" id="PS51186">
    <property type="entry name" value="GNAT"/>
    <property type="match status" value="1"/>
</dbReference>
<dbReference type="Pfam" id="PF00583">
    <property type="entry name" value="Acetyltransf_1"/>
    <property type="match status" value="1"/>
</dbReference>
<keyword evidence="1 3" id="KW-0808">Transferase</keyword>
<dbReference type="SUPFAM" id="SSF55729">
    <property type="entry name" value="Acyl-CoA N-acyltransferases (Nat)"/>
    <property type="match status" value="1"/>
</dbReference>
<dbReference type="PANTHER" id="PTHR13947">
    <property type="entry name" value="GNAT FAMILY N-ACETYLTRANSFERASE"/>
    <property type="match status" value="1"/>
</dbReference>
<name>A0A4R2BJN3_9BACI</name>
<sequence length="175" mass="19733">MLIRKMQENEIDFVRKQRLDCYKSYENLVSKAHWEALRGTLSSDNDVKLGVDIFVMEAKGQIVGSVVLFPAKLEAYEWTTGQQNYPEIRMLAVEPSMQRSGIGKLLITHCIQAAKEKGYTHVGLHTADFMNSAISLYKKIGFERVRELDFEPANDGVMVKGFKISTAKTGNEIGI</sequence>
<evidence type="ECO:0000256" key="1">
    <source>
        <dbReference type="ARBA" id="ARBA00022679"/>
    </source>
</evidence>
<evidence type="ECO:0000313" key="4">
    <source>
        <dbReference type="Proteomes" id="UP000295689"/>
    </source>
</evidence>
<dbReference type="PANTHER" id="PTHR13947:SF37">
    <property type="entry name" value="LD18367P"/>
    <property type="match status" value="1"/>
</dbReference>
<dbReference type="AlphaFoldDB" id="A0A4R2BJN3"/>
<keyword evidence="4" id="KW-1185">Reference proteome</keyword>
<dbReference type="EMBL" id="SLVV01000004">
    <property type="protein sequence ID" value="TCN26184.1"/>
    <property type="molecule type" value="Genomic_DNA"/>
</dbReference>
<dbReference type="Gene3D" id="3.40.630.30">
    <property type="match status" value="1"/>
</dbReference>
<protein>
    <submittedName>
        <fullName evidence="3">Acetyltransferase (GNAT) family protein</fullName>
    </submittedName>
</protein>